<dbReference type="Pfam" id="PF02627">
    <property type="entry name" value="CMD"/>
    <property type="match status" value="1"/>
</dbReference>
<dbReference type="EMBL" id="BSDD01000003">
    <property type="protein sequence ID" value="GLH70336.1"/>
    <property type="molecule type" value="Genomic_DNA"/>
</dbReference>
<dbReference type="Gene3D" id="1.20.1290.10">
    <property type="entry name" value="AhpD-like"/>
    <property type="match status" value="1"/>
</dbReference>
<dbReference type="Proteomes" id="UP001165089">
    <property type="component" value="Unassembled WGS sequence"/>
</dbReference>
<dbReference type="InterPro" id="IPR029032">
    <property type="entry name" value="AhpD-like"/>
</dbReference>
<reference evidence="2 3" key="1">
    <citation type="journal article" date="2023" name="Antonie Van Leeuwenhoek">
        <title>Mesoterricola silvestris gen. nov., sp. nov., Mesoterricola sediminis sp. nov., Geothrix oryzae sp. nov., Geothrix edaphica sp. nov., Geothrix rubra sp. nov., and Geothrix limicola sp. nov., six novel members of Acidobacteriota isolated from soils.</title>
        <authorList>
            <person name="Itoh H."/>
            <person name="Sugisawa Y."/>
            <person name="Mise K."/>
            <person name="Xu Z."/>
            <person name="Kuniyasu M."/>
            <person name="Ushijima N."/>
            <person name="Kawano K."/>
            <person name="Kobayashi E."/>
            <person name="Shiratori Y."/>
            <person name="Masuda Y."/>
            <person name="Senoo K."/>
        </authorList>
    </citation>
    <scope>NUCLEOTIDE SEQUENCE [LARGE SCALE GENOMIC DNA]</scope>
    <source>
        <strain evidence="2 3">Red803</strain>
    </source>
</reference>
<organism evidence="2 3">
    <name type="scientific">Geothrix rubra</name>
    <dbReference type="NCBI Taxonomy" id="2927977"/>
    <lineage>
        <taxon>Bacteria</taxon>
        <taxon>Pseudomonadati</taxon>
        <taxon>Acidobacteriota</taxon>
        <taxon>Holophagae</taxon>
        <taxon>Holophagales</taxon>
        <taxon>Holophagaceae</taxon>
        <taxon>Geothrix</taxon>
    </lineage>
</organism>
<keyword evidence="3" id="KW-1185">Reference proteome</keyword>
<evidence type="ECO:0000313" key="2">
    <source>
        <dbReference type="EMBL" id="GLH70336.1"/>
    </source>
</evidence>
<evidence type="ECO:0000313" key="3">
    <source>
        <dbReference type="Proteomes" id="UP001165089"/>
    </source>
</evidence>
<gene>
    <name evidence="2" type="ORF">GETHPA_18690</name>
</gene>
<accession>A0ABQ5Q795</accession>
<name>A0ABQ5Q795_9BACT</name>
<dbReference type="SUPFAM" id="SSF69118">
    <property type="entry name" value="AhpD-like"/>
    <property type="match status" value="1"/>
</dbReference>
<comment type="caution">
    <text evidence="2">The sequence shown here is derived from an EMBL/GenBank/DDBJ whole genome shotgun (WGS) entry which is preliminary data.</text>
</comment>
<evidence type="ECO:0000259" key="1">
    <source>
        <dbReference type="Pfam" id="PF02627"/>
    </source>
</evidence>
<proteinExistence type="predicted"/>
<sequence length="131" mass="13831">MAEPTPAQGMPTPDQVLQMMQGKMGDTLPEWPAQLKDQAPDLLLSTAMLSKGSVARAESTIPLKYRHLMAVSAALARRQPACARSQARMAMAEGATADEVMDAVRIARHLIAVGVIDAAAPILADLDAARG</sequence>
<dbReference type="InterPro" id="IPR003779">
    <property type="entry name" value="CMD-like"/>
</dbReference>
<feature type="domain" description="Carboxymuconolactone decarboxylase-like" evidence="1">
    <location>
        <begin position="50"/>
        <end position="124"/>
    </location>
</feature>
<dbReference type="RefSeq" id="WP_285724980.1">
    <property type="nucleotide sequence ID" value="NZ_BSDD01000003.1"/>
</dbReference>
<protein>
    <recommendedName>
        <fullName evidence="1">Carboxymuconolactone decarboxylase-like domain-containing protein</fullName>
    </recommendedName>
</protein>